<dbReference type="OrthoDB" id="7595325at2"/>
<organism evidence="1 2">
    <name type="scientific">Blastomonas natatoria</name>
    <dbReference type="NCBI Taxonomy" id="34015"/>
    <lineage>
        <taxon>Bacteria</taxon>
        <taxon>Pseudomonadati</taxon>
        <taxon>Pseudomonadota</taxon>
        <taxon>Alphaproteobacteria</taxon>
        <taxon>Sphingomonadales</taxon>
        <taxon>Sphingomonadaceae</taxon>
        <taxon>Blastomonas</taxon>
    </lineage>
</organism>
<gene>
    <name evidence="1" type="ORF">C7451_101163</name>
</gene>
<dbReference type="RefSeq" id="WP_110297077.1">
    <property type="nucleotide sequence ID" value="NZ_QJJM01000001.1"/>
</dbReference>
<name>A0A2V3VE56_9SPHN</name>
<reference evidence="1 2" key="1">
    <citation type="submission" date="2018-05" db="EMBL/GenBank/DDBJ databases">
        <title>Genomic Encyclopedia of Type Strains, Phase IV (KMG-IV): sequencing the most valuable type-strain genomes for metagenomic binning, comparative biology and taxonomic classification.</title>
        <authorList>
            <person name="Goeker M."/>
        </authorList>
    </citation>
    <scope>NUCLEOTIDE SEQUENCE [LARGE SCALE GENOMIC DNA]</scope>
    <source>
        <strain evidence="1 2">DSM 3183</strain>
    </source>
</reference>
<sequence>MTMHYARPAFDPARSLAAGHGFARRIAGRGFMPLYHAGDVNHCPGCGGKHWHVGRMSAECATCATAIPLADVAAQPMQPLFRVTRSRTAWAE</sequence>
<protein>
    <submittedName>
        <fullName evidence="1">Uncharacterized protein</fullName>
    </submittedName>
</protein>
<evidence type="ECO:0000313" key="2">
    <source>
        <dbReference type="Proteomes" id="UP000248014"/>
    </source>
</evidence>
<comment type="caution">
    <text evidence="1">The sequence shown here is derived from an EMBL/GenBank/DDBJ whole genome shotgun (WGS) entry which is preliminary data.</text>
</comment>
<dbReference type="Proteomes" id="UP000248014">
    <property type="component" value="Unassembled WGS sequence"/>
</dbReference>
<evidence type="ECO:0000313" key="1">
    <source>
        <dbReference type="EMBL" id="PXW79101.1"/>
    </source>
</evidence>
<keyword evidence="2" id="KW-1185">Reference proteome</keyword>
<dbReference type="EMBL" id="QJJM01000001">
    <property type="protein sequence ID" value="PXW79101.1"/>
    <property type="molecule type" value="Genomic_DNA"/>
</dbReference>
<dbReference type="AlphaFoldDB" id="A0A2V3VE56"/>
<accession>A0A2V3VE56</accession>
<proteinExistence type="predicted"/>